<comment type="caution">
    <text evidence="2">The sequence shown here is derived from an EMBL/GenBank/DDBJ whole genome shotgun (WGS) entry which is preliminary data.</text>
</comment>
<proteinExistence type="predicted"/>
<feature type="region of interest" description="Disordered" evidence="1">
    <location>
        <begin position="1"/>
        <end position="20"/>
    </location>
</feature>
<sequence length="231" mass="26007">MSSETSTPYTPASTSTFGNNETVSLADEIKKYKSKELIDYLKSQDLELSETAIKILETQEEELERWGMPGGPAKRLVKFAKDCKDKKLRSFSSYKTKADLEKVLQEDYKISSGDITLIPQFKPVTCPVDENAPEFKLCIDDILRRIRNMGPVVDSNEAMRCEYISTILHTALSLLEGLIITPQMKITGEINTGRVDYAIKKILDDLLEEIICITEGKQNQATMGICQNLLQ</sequence>
<dbReference type="VEuPathDB" id="FungiDB:RhiirFUN_020526"/>
<dbReference type="VEuPathDB" id="FungiDB:RhiirA1_542715"/>
<reference evidence="2 3" key="2">
    <citation type="submission" date="2017-10" db="EMBL/GenBank/DDBJ databases">
        <title>Extensive intraspecific genome diversity in a model arbuscular mycorrhizal fungus.</title>
        <authorList>
            <person name="Chen E.C.H."/>
            <person name="Morin E."/>
            <person name="Baudet D."/>
            <person name="Noel J."/>
            <person name="Ndikumana S."/>
            <person name="Charron P."/>
            <person name="St-Onge C."/>
            <person name="Giorgi J."/>
            <person name="Grigoriev I.V."/>
            <person name="Roux C."/>
            <person name="Martin F.M."/>
            <person name="Corradi N."/>
        </authorList>
    </citation>
    <scope>NUCLEOTIDE SEQUENCE [LARGE SCALE GENOMIC DNA]</scope>
    <source>
        <strain evidence="2 3">C2</strain>
    </source>
</reference>
<evidence type="ECO:0000313" key="2">
    <source>
        <dbReference type="EMBL" id="PKK57441.1"/>
    </source>
</evidence>
<dbReference type="VEuPathDB" id="FungiDB:FUN_011274"/>
<gene>
    <name evidence="2" type="ORF">RhiirC2_858214</name>
</gene>
<name>A0A2N1M729_9GLOM</name>
<organism evidence="2 3">
    <name type="scientific">Rhizophagus irregularis</name>
    <dbReference type="NCBI Taxonomy" id="588596"/>
    <lineage>
        <taxon>Eukaryota</taxon>
        <taxon>Fungi</taxon>
        <taxon>Fungi incertae sedis</taxon>
        <taxon>Mucoromycota</taxon>
        <taxon>Glomeromycotina</taxon>
        <taxon>Glomeromycetes</taxon>
        <taxon>Glomerales</taxon>
        <taxon>Glomeraceae</taxon>
        <taxon>Rhizophagus</taxon>
    </lineage>
</organism>
<accession>A0A2N1M729</accession>
<reference evidence="2 3" key="1">
    <citation type="submission" date="2016-04" db="EMBL/GenBank/DDBJ databases">
        <title>Genome analyses suggest a sexual origin of heterokaryosis in a supposedly ancient asexual fungus.</title>
        <authorList>
            <person name="Ropars J."/>
            <person name="Sedzielewska K."/>
            <person name="Noel J."/>
            <person name="Charron P."/>
            <person name="Farinelli L."/>
            <person name="Marton T."/>
            <person name="Kruger M."/>
            <person name="Pelin A."/>
            <person name="Brachmann A."/>
            <person name="Corradi N."/>
        </authorList>
    </citation>
    <scope>NUCLEOTIDE SEQUENCE [LARGE SCALE GENOMIC DNA]</scope>
    <source>
        <strain evidence="2 3">C2</strain>
    </source>
</reference>
<evidence type="ECO:0000256" key="1">
    <source>
        <dbReference type="SAM" id="MobiDB-lite"/>
    </source>
</evidence>
<dbReference type="AlphaFoldDB" id="A0A2N1M729"/>
<protein>
    <recommendedName>
        <fullName evidence="4">SAM domain-containing protein</fullName>
    </recommendedName>
</protein>
<evidence type="ECO:0008006" key="4">
    <source>
        <dbReference type="Google" id="ProtNLM"/>
    </source>
</evidence>
<feature type="compositionally biased region" description="Low complexity" evidence="1">
    <location>
        <begin position="1"/>
        <end position="16"/>
    </location>
</feature>
<evidence type="ECO:0000313" key="3">
    <source>
        <dbReference type="Proteomes" id="UP000233469"/>
    </source>
</evidence>
<dbReference type="EMBL" id="LLXL01004392">
    <property type="protein sequence ID" value="PKK57441.1"/>
    <property type="molecule type" value="Genomic_DNA"/>
</dbReference>
<feature type="non-terminal residue" evidence="2">
    <location>
        <position position="231"/>
    </location>
</feature>
<dbReference type="Proteomes" id="UP000233469">
    <property type="component" value="Unassembled WGS sequence"/>
</dbReference>